<keyword evidence="2" id="KW-1185">Reference proteome</keyword>
<dbReference type="RefSeq" id="YP_009015748.1">
    <property type="nucleotide sequence ID" value="NC_023719.1"/>
</dbReference>
<reference evidence="1 2" key="1">
    <citation type="submission" date="2011-09" db="EMBL/GenBank/DDBJ databases">
        <authorList>
            <person name="Pope W.H."/>
            <person name="Pedulla M.L."/>
            <person name="Ford M.E."/>
            <person name="Peebles C.L."/>
            <person name="Hatfull G.H."/>
            <person name="Hendrix R.W."/>
        </authorList>
    </citation>
    <scope>NUCLEOTIDE SEQUENCE [LARGE SCALE GENOMIC DNA]</scope>
    <source>
        <strain evidence="1">G</strain>
    </source>
</reference>
<dbReference type="KEGG" id="vg:18563659"/>
<evidence type="ECO:0000313" key="2">
    <source>
        <dbReference type="Proteomes" id="UP000009273"/>
    </source>
</evidence>
<name>G3MAI6_9CAUD</name>
<gene>
    <name evidence="1" type="primary">445</name>
    <name evidence="1" type="ORF">G_445</name>
</gene>
<protein>
    <submittedName>
        <fullName evidence="1">Gp445</fullName>
    </submittedName>
</protein>
<dbReference type="EMBL" id="JN638751">
    <property type="protein sequence ID" value="AEO93703.1"/>
    <property type="molecule type" value="Genomic_DNA"/>
</dbReference>
<proteinExistence type="predicted"/>
<sequence>MINSKEYNDSISRIREILEIKQVELSLVTGVEIEISELPKVDDCICFRVMKRNNFFPSMLMRIDTYIKGSKILYQYSNYRKSYEYDSVDLVIEKIKEYHFKCKV</sequence>
<dbReference type="Proteomes" id="UP000009273">
    <property type="component" value="Segment"/>
</dbReference>
<evidence type="ECO:0000313" key="1">
    <source>
        <dbReference type="EMBL" id="AEO93703.1"/>
    </source>
</evidence>
<organism evidence="1 2">
    <name type="scientific">Bacillus phage G</name>
    <dbReference type="NCBI Taxonomy" id="2884420"/>
    <lineage>
        <taxon>Viruses</taxon>
        <taxon>Duplodnaviria</taxon>
        <taxon>Heunggongvirae</taxon>
        <taxon>Uroviricota</taxon>
        <taxon>Caudoviricetes</taxon>
        <taxon>Donellivirus</taxon>
        <taxon>Donellivirus gee</taxon>
    </lineage>
</organism>
<accession>G3MAI6</accession>
<dbReference type="GeneID" id="18563659"/>